<reference evidence="2 3" key="1">
    <citation type="submission" date="2021-01" db="EMBL/GenBank/DDBJ databases">
        <title>Whole genome shotgun sequence of Asanoa siamensis NBRC 107932.</title>
        <authorList>
            <person name="Komaki H."/>
            <person name="Tamura T."/>
        </authorList>
    </citation>
    <scope>NUCLEOTIDE SEQUENCE [LARGE SCALE GENOMIC DNA]</scope>
    <source>
        <strain evidence="2 3">NBRC 107932</strain>
    </source>
</reference>
<gene>
    <name evidence="2" type="ORF">Asi02nite_75260</name>
</gene>
<protein>
    <submittedName>
        <fullName evidence="2">Uncharacterized protein</fullName>
    </submittedName>
</protein>
<dbReference type="Proteomes" id="UP000604117">
    <property type="component" value="Unassembled WGS sequence"/>
</dbReference>
<keyword evidence="3" id="KW-1185">Reference proteome</keyword>
<comment type="caution">
    <text evidence="2">The sequence shown here is derived from an EMBL/GenBank/DDBJ whole genome shotgun (WGS) entry which is preliminary data.</text>
</comment>
<sequence>MDELMPGDELNVRRPDRSAGSAAVRRKSTVDVGLVPVNPMGRAARGSPLSRGASYWAAVDKHRDDHERSW</sequence>
<evidence type="ECO:0000313" key="2">
    <source>
        <dbReference type="EMBL" id="GIF78008.1"/>
    </source>
</evidence>
<evidence type="ECO:0000313" key="3">
    <source>
        <dbReference type="Proteomes" id="UP000604117"/>
    </source>
</evidence>
<feature type="region of interest" description="Disordered" evidence="1">
    <location>
        <begin position="1"/>
        <end position="27"/>
    </location>
</feature>
<accession>A0ABQ4D423</accession>
<proteinExistence type="predicted"/>
<organism evidence="2 3">
    <name type="scientific">Asanoa siamensis</name>
    <dbReference type="NCBI Taxonomy" id="926357"/>
    <lineage>
        <taxon>Bacteria</taxon>
        <taxon>Bacillati</taxon>
        <taxon>Actinomycetota</taxon>
        <taxon>Actinomycetes</taxon>
        <taxon>Micromonosporales</taxon>
        <taxon>Micromonosporaceae</taxon>
        <taxon>Asanoa</taxon>
    </lineage>
</organism>
<evidence type="ECO:0000256" key="1">
    <source>
        <dbReference type="SAM" id="MobiDB-lite"/>
    </source>
</evidence>
<dbReference type="EMBL" id="BONE01000113">
    <property type="protein sequence ID" value="GIF78008.1"/>
    <property type="molecule type" value="Genomic_DNA"/>
</dbReference>
<name>A0ABQ4D423_9ACTN</name>